<evidence type="ECO:0000256" key="3">
    <source>
        <dbReference type="ARBA" id="ARBA00022723"/>
    </source>
</evidence>
<dbReference type="InterPro" id="IPR009056">
    <property type="entry name" value="Cyt_c-like_dom"/>
</dbReference>
<dbReference type="SUPFAM" id="SSF46626">
    <property type="entry name" value="Cytochrome c"/>
    <property type="match status" value="1"/>
</dbReference>
<evidence type="ECO:0000313" key="9">
    <source>
        <dbReference type="Proteomes" id="UP000664399"/>
    </source>
</evidence>
<name>A0ABS3LKW5_9PROT</name>
<keyword evidence="3 6" id="KW-0479">Metal-binding</keyword>
<dbReference type="InterPro" id="IPR036909">
    <property type="entry name" value="Cyt_c-like_dom_sf"/>
</dbReference>
<dbReference type="Gene3D" id="1.10.760.10">
    <property type="entry name" value="Cytochrome c-like domain"/>
    <property type="match status" value="1"/>
</dbReference>
<keyword evidence="9" id="KW-1185">Reference proteome</keyword>
<evidence type="ECO:0000313" key="8">
    <source>
        <dbReference type="EMBL" id="MBO1327463.1"/>
    </source>
</evidence>
<evidence type="ECO:0000256" key="2">
    <source>
        <dbReference type="ARBA" id="ARBA00022617"/>
    </source>
</evidence>
<proteinExistence type="predicted"/>
<dbReference type="PANTHER" id="PTHR11961">
    <property type="entry name" value="CYTOCHROME C"/>
    <property type="match status" value="1"/>
</dbReference>
<comment type="caution">
    <text evidence="8">The sequence shown here is derived from an EMBL/GenBank/DDBJ whole genome shotgun (WGS) entry which is preliminary data.</text>
</comment>
<reference evidence="8 9" key="1">
    <citation type="submission" date="2021-03" db="EMBL/GenBank/DDBJ databases">
        <title>The complete genome sequence of Acetobacter suratthaniensis TBRC 1719.</title>
        <authorList>
            <person name="Charoenyingcharoen P."/>
            <person name="Yukphan P."/>
        </authorList>
    </citation>
    <scope>NUCLEOTIDE SEQUENCE [LARGE SCALE GENOMIC DNA]</scope>
    <source>
        <strain evidence="8 9">TBRC 1719</strain>
    </source>
</reference>
<keyword evidence="5 6" id="KW-0408">Iron</keyword>
<gene>
    <name evidence="8" type="ORF">J2D75_03090</name>
</gene>
<dbReference type="InterPro" id="IPR002327">
    <property type="entry name" value="Cyt_c_1A/1B"/>
</dbReference>
<dbReference type="PROSITE" id="PS51007">
    <property type="entry name" value="CYTC"/>
    <property type="match status" value="1"/>
</dbReference>
<keyword evidence="4" id="KW-0249">Electron transport</keyword>
<dbReference type="PRINTS" id="PR00604">
    <property type="entry name" value="CYTCHRMECIAB"/>
</dbReference>
<evidence type="ECO:0000256" key="6">
    <source>
        <dbReference type="PROSITE-ProRule" id="PRU00433"/>
    </source>
</evidence>
<evidence type="ECO:0000259" key="7">
    <source>
        <dbReference type="PROSITE" id="PS51007"/>
    </source>
</evidence>
<keyword evidence="2 6" id="KW-0349">Heme</keyword>
<organism evidence="8 9">
    <name type="scientific">Acetobacter suratthaniensis</name>
    <dbReference type="NCBI Taxonomy" id="1502841"/>
    <lineage>
        <taxon>Bacteria</taxon>
        <taxon>Pseudomonadati</taxon>
        <taxon>Pseudomonadota</taxon>
        <taxon>Alphaproteobacteria</taxon>
        <taxon>Acetobacterales</taxon>
        <taxon>Acetobacteraceae</taxon>
        <taxon>Acetobacter</taxon>
    </lineage>
</organism>
<evidence type="ECO:0000256" key="4">
    <source>
        <dbReference type="ARBA" id="ARBA00022982"/>
    </source>
</evidence>
<feature type="domain" description="Cytochrome c" evidence="7">
    <location>
        <begin position="58"/>
        <end position="161"/>
    </location>
</feature>
<evidence type="ECO:0000256" key="5">
    <source>
        <dbReference type="ARBA" id="ARBA00023004"/>
    </source>
</evidence>
<dbReference type="Proteomes" id="UP000664399">
    <property type="component" value="Unassembled WGS sequence"/>
</dbReference>
<dbReference type="RefSeq" id="WP_207852557.1">
    <property type="nucleotide sequence ID" value="NZ_JAFVMG010000001.1"/>
</dbReference>
<protein>
    <submittedName>
        <fullName evidence="8">Cytochrome c family protein</fullName>
    </submittedName>
</protein>
<accession>A0ABS3LKW5</accession>
<keyword evidence="1" id="KW-0813">Transport</keyword>
<evidence type="ECO:0000256" key="1">
    <source>
        <dbReference type="ARBA" id="ARBA00022448"/>
    </source>
</evidence>
<dbReference type="EMBL" id="JAFVMG010000001">
    <property type="protein sequence ID" value="MBO1327463.1"/>
    <property type="molecule type" value="Genomic_DNA"/>
</dbReference>
<sequence length="165" mass="17190">MDGRVLNRVAVAVVLSVGVMAGAYGVARSLVPDTTPARLAMILPGHDAVDIEPYLARADVGHGGRMVEQVCGGCHALRAGAGDSAGPNLFGVVGRPVASVPGYEYSEALHQSAAGRNWTEQTLSDWLSGPDRFAPGTRMSLAGLADPALRADIIAYLRTLRQAPD</sequence>